<dbReference type="EMBL" id="KI546169">
    <property type="protein sequence ID" value="EST41614.1"/>
    <property type="molecule type" value="Genomic_DNA"/>
</dbReference>
<organism evidence="1">
    <name type="scientific">Spironucleus salmonicida</name>
    <dbReference type="NCBI Taxonomy" id="348837"/>
    <lineage>
        <taxon>Eukaryota</taxon>
        <taxon>Metamonada</taxon>
        <taxon>Diplomonadida</taxon>
        <taxon>Hexamitidae</taxon>
        <taxon>Hexamitinae</taxon>
        <taxon>Spironucleus</taxon>
    </lineage>
</organism>
<gene>
    <name evidence="1" type="ORF">SS50377_18964</name>
</gene>
<dbReference type="AlphaFoldDB" id="V6LLN6"/>
<proteinExistence type="predicted"/>
<protein>
    <submittedName>
        <fullName evidence="1">Uncharacterized protein</fullName>
    </submittedName>
</protein>
<sequence>MRNSKRAIPGFTWRYSFSTWTSQQYPYYVPILIAQGGRRFTETASFQVSPGVGRPEDQLNAYERVGVGWKHRRLEFQRQACSLEGSQDTGRWVPGVELAHQGMLKRIPSQGQCIKNITMAACIKSVGGGQAVRALQITKEHARNIGVGIKCCVCARCESAAVSRHIGLIRIYAIAGQFIDV</sequence>
<evidence type="ECO:0000313" key="1">
    <source>
        <dbReference type="EMBL" id="EST41614.1"/>
    </source>
</evidence>
<reference evidence="1" key="1">
    <citation type="journal article" date="2014" name="PLoS Genet.">
        <title>The Genome of Spironucleus salmonicida Highlights a Fish Pathogen Adapted to Fluctuating Environments.</title>
        <authorList>
            <person name="Xu F."/>
            <person name="Jerlstrom-Hultqvist J."/>
            <person name="Einarsson E."/>
            <person name="Astvaldsson A."/>
            <person name="Svard S.G."/>
            <person name="Andersson J.O."/>
        </authorList>
    </citation>
    <scope>NUCLEOTIDE SEQUENCE</scope>
</reference>
<name>V6LLN6_9EUKA</name>
<accession>V6LLN6</accession>